<dbReference type="EMBL" id="MCGO01000032">
    <property type="protein sequence ID" value="ORY41355.1"/>
    <property type="molecule type" value="Genomic_DNA"/>
</dbReference>
<evidence type="ECO:0000313" key="2">
    <source>
        <dbReference type="Proteomes" id="UP000193642"/>
    </source>
</evidence>
<dbReference type="Proteomes" id="UP000193642">
    <property type="component" value="Unassembled WGS sequence"/>
</dbReference>
<dbReference type="PANTHER" id="PTHR24274:SF1">
    <property type="entry name" value="CILIA- AND FLAGELLA-ASSOCIATED PROTEIN 161"/>
    <property type="match status" value="1"/>
</dbReference>
<proteinExistence type="predicted"/>
<dbReference type="InterPro" id="IPR055325">
    <property type="entry name" value="CF161"/>
</dbReference>
<dbReference type="OrthoDB" id="2126411at2759"/>
<reference evidence="1 2" key="1">
    <citation type="submission" date="2016-07" db="EMBL/GenBank/DDBJ databases">
        <title>Pervasive Adenine N6-methylation of Active Genes in Fungi.</title>
        <authorList>
            <consortium name="DOE Joint Genome Institute"/>
            <person name="Mondo S.J."/>
            <person name="Dannebaum R.O."/>
            <person name="Kuo R.C."/>
            <person name="Labutti K."/>
            <person name="Haridas S."/>
            <person name="Kuo A."/>
            <person name="Salamov A."/>
            <person name="Ahrendt S.R."/>
            <person name="Lipzen A."/>
            <person name="Sullivan W."/>
            <person name="Andreopoulos W.B."/>
            <person name="Clum A."/>
            <person name="Lindquist E."/>
            <person name="Daum C."/>
            <person name="Ramamoorthy G.K."/>
            <person name="Gryganskyi A."/>
            <person name="Culley D."/>
            <person name="Magnuson J.K."/>
            <person name="James T.Y."/>
            <person name="O'Malley M.A."/>
            <person name="Stajich J.E."/>
            <person name="Spatafora J.W."/>
            <person name="Visel A."/>
            <person name="Grigoriev I.V."/>
        </authorList>
    </citation>
    <scope>NUCLEOTIDE SEQUENCE [LARGE SCALE GENOMIC DNA]</scope>
    <source>
        <strain evidence="1 2">JEL800</strain>
    </source>
</reference>
<accession>A0A1Y2C4V7</accession>
<evidence type="ECO:0000313" key="1">
    <source>
        <dbReference type="EMBL" id="ORY41355.1"/>
    </source>
</evidence>
<organism evidence="1 2">
    <name type="scientific">Rhizoclosmatium globosum</name>
    <dbReference type="NCBI Taxonomy" id="329046"/>
    <lineage>
        <taxon>Eukaryota</taxon>
        <taxon>Fungi</taxon>
        <taxon>Fungi incertae sedis</taxon>
        <taxon>Chytridiomycota</taxon>
        <taxon>Chytridiomycota incertae sedis</taxon>
        <taxon>Chytridiomycetes</taxon>
        <taxon>Chytridiales</taxon>
        <taxon>Chytriomycetaceae</taxon>
        <taxon>Rhizoclosmatium</taxon>
    </lineage>
</organism>
<dbReference type="GO" id="GO:0060271">
    <property type="term" value="P:cilium assembly"/>
    <property type="evidence" value="ECO:0007669"/>
    <property type="project" value="TreeGrafter"/>
</dbReference>
<gene>
    <name evidence="1" type="ORF">BCR33DRAFT_718966</name>
</gene>
<dbReference type="AlphaFoldDB" id="A0A1Y2C4V7"/>
<protein>
    <submittedName>
        <fullName evidence="1">Uncharacterized protein</fullName>
    </submittedName>
</protein>
<dbReference type="PANTHER" id="PTHR24274">
    <property type="entry name" value="CILIA- AND FLAGELLA-ASSOCIATED PROTEIN 161"/>
    <property type="match status" value="1"/>
</dbReference>
<comment type="caution">
    <text evidence="1">The sequence shown here is derived from an EMBL/GenBank/DDBJ whole genome shotgun (WGS) entry which is preliminary data.</text>
</comment>
<name>A0A1Y2C4V7_9FUNG</name>
<dbReference type="STRING" id="329046.A0A1Y2C4V7"/>
<sequence length="142" mass="15946">MIKNTGTNGYLSVDLPDTFPDNVTESDVFHVTTAEPVRDRHGKIVPTARSTMTLVPIDAYERIGLTDSTIRFGEKFHIQISGALVEKPMYLCSVHKNISQQSRKLKNQPAYLSFKKNAFAEWQIMHPDTSIALEMEGKPVPV</sequence>
<keyword evidence="2" id="KW-1185">Reference proteome</keyword>
<dbReference type="GO" id="GO:0031514">
    <property type="term" value="C:motile cilium"/>
    <property type="evidence" value="ECO:0007669"/>
    <property type="project" value="TreeGrafter"/>
</dbReference>